<protein>
    <submittedName>
        <fullName evidence="1">Uncharacterized protein</fullName>
    </submittedName>
</protein>
<sequence>MADEIETEESERCTTKLLETVLVILSNGQMARMSPELELPPPFPNVHTTLAGGRLSLDKFNVQRPLQHNEFSAALVAAVTLWSRYRIVAGLVTSSSPLPVKTHLVGERCTLNLSRALTSSRWCGAAVRRGRCQLRCRPRHLTIVRNDAVRHQKPSSS</sequence>
<keyword evidence="2" id="KW-1185">Reference proteome</keyword>
<comment type="caution">
    <text evidence="1">The sequence shown here is derived from an EMBL/GenBank/DDBJ whole genome shotgun (WGS) entry which is preliminary data.</text>
</comment>
<dbReference type="AlphaFoldDB" id="A0A8X6W4E6"/>
<accession>A0A8X6W4E6</accession>
<dbReference type="Proteomes" id="UP000887159">
    <property type="component" value="Unassembled WGS sequence"/>
</dbReference>
<name>A0A8X6W4E6_TRICX</name>
<organism evidence="1 2">
    <name type="scientific">Trichonephila clavipes</name>
    <name type="common">Golden silk orbweaver</name>
    <name type="synonym">Nephila clavipes</name>
    <dbReference type="NCBI Taxonomy" id="2585209"/>
    <lineage>
        <taxon>Eukaryota</taxon>
        <taxon>Metazoa</taxon>
        <taxon>Ecdysozoa</taxon>
        <taxon>Arthropoda</taxon>
        <taxon>Chelicerata</taxon>
        <taxon>Arachnida</taxon>
        <taxon>Araneae</taxon>
        <taxon>Araneomorphae</taxon>
        <taxon>Entelegynae</taxon>
        <taxon>Araneoidea</taxon>
        <taxon>Nephilidae</taxon>
        <taxon>Trichonephila</taxon>
    </lineage>
</organism>
<evidence type="ECO:0000313" key="2">
    <source>
        <dbReference type="Proteomes" id="UP000887159"/>
    </source>
</evidence>
<dbReference type="EMBL" id="BMAU01021383">
    <property type="protein sequence ID" value="GFY28087.1"/>
    <property type="molecule type" value="Genomic_DNA"/>
</dbReference>
<reference evidence="1" key="1">
    <citation type="submission" date="2020-08" db="EMBL/GenBank/DDBJ databases">
        <title>Multicomponent nature underlies the extraordinary mechanical properties of spider dragline silk.</title>
        <authorList>
            <person name="Kono N."/>
            <person name="Nakamura H."/>
            <person name="Mori M."/>
            <person name="Yoshida Y."/>
            <person name="Ohtoshi R."/>
            <person name="Malay A.D."/>
            <person name="Moran D.A.P."/>
            <person name="Tomita M."/>
            <person name="Numata K."/>
            <person name="Arakawa K."/>
        </authorList>
    </citation>
    <scope>NUCLEOTIDE SEQUENCE</scope>
</reference>
<gene>
    <name evidence="1" type="primary">NCL1_18943</name>
    <name evidence="1" type="ORF">TNCV_4394211</name>
</gene>
<proteinExistence type="predicted"/>
<evidence type="ECO:0000313" key="1">
    <source>
        <dbReference type="EMBL" id="GFY28087.1"/>
    </source>
</evidence>